<dbReference type="Pfam" id="PF24520">
    <property type="entry name" value="ARM_KNTC1_1st"/>
    <property type="match status" value="1"/>
</dbReference>
<organism evidence="2 3">
    <name type="scientific">Ilex paraguariensis</name>
    <name type="common">yerba mate</name>
    <dbReference type="NCBI Taxonomy" id="185542"/>
    <lineage>
        <taxon>Eukaryota</taxon>
        <taxon>Viridiplantae</taxon>
        <taxon>Streptophyta</taxon>
        <taxon>Embryophyta</taxon>
        <taxon>Tracheophyta</taxon>
        <taxon>Spermatophyta</taxon>
        <taxon>Magnoliopsida</taxon>
        <taxon>eudicotyledons</taxon>
        <taxon>Gunneridae</taxon>
        <taxon>Pentapetalae</taxon>
        <taxon>asterids</taxon>
        <taxon>campanulids</taxon>
        <taxon>Aquifoliales</taxon>
        <taxon>Aquifoliaceae</taxon>
        <taxon>Ilex</taxon>
    </lineage>
</organism>
<evidence type="ECO:0000259" key="1">
    <source>
        <dbReference type="Pfam" id="PF24520"/>
    </source>
</evidence>
<proteinExistence type="predicted"/>
<dbReference type="EMBL" id="CAUOFW020001591">
    <property type="protein sequence ID" value="CAK9146529.1"/>
    <property type="molecule type" value="Genomic_DNA"/>
</dbReference>
<accession>A0ABC8RU45</accession>
<evidence type="ECO:0000313" key="3">
    <source>
        <dbReference type="Proteomes" id="UP001642360"/>
    </source>
</evidence>
<dbReference type="AlphaFoldDB" id="A0ABC8RU45"/>
<dbReference type="Proteomes" id="UP001642360">
    <property type="component" value="Unassembled WGS sequence"/>
</dbReference>
<dbReference type="PANTHER" id="PTHR15922">
    <property type="entry name" value="NEUROBLASTOMA-AMPLIFIED SEQUENCE"/>
    <property type="match status" value="1"/>
</dbReference>
<evidence type="ECO:0000313" key="2">
    <source>
        <dbReference type="EMBL" id="CAK9146529.1"/>
    </source>
</evidence>
<keyword evidence="3" id="KW-1185">Reference proteome</keyword>
<reference evidence="2 3" key="1">
    <citation type="submission" date="2024-02" db="EMBL/GenBank/DDBJ databases">
        <authorList>
            <person name="Vignale AGUSTIN F."/>
            <person name="Sosa J E."/>
            <person name="Modenutti C."/>
        </authorList>
    </citation>
    <scope>NUCLEOTIDE SEQUENCE [LARGE SCALE GENOMIC DNA]</scope>
</reference>
<dbReference type="InterPro" id="IPR055403">
    <property type="entry name" value="ARM_KNTC1_1st"/>
</dbReference>
<feature type="domain" description="KNTC1 first ARM-repeats" evidence="1">
    <location>
        <begin position="455"/>
        <end position="655"/>
    </location>
</feature>
<protein>
    <recommendedName>
        <fullName evidence="1">KNTC1 first ARM-repeats domain-containing protein</fullName>
    </recommendedName>
</protein>
<dbReference type="PANTHER" id="PTHR15922:SF2">
    <property type="entry name" value="NBAS SUBUNIT OF NRZ TETHERING COMPLEX"/>
    <property type="match status" value="1"/>
</dbReference>
<comment type="caution">
    <text evidence="2">The sequence shown here is derived from an EMBL/GenBank/DDBJ whole genome shotgun (WGS) entry which is preliminary data.</text>
</comment>
<sequence length="924" mass="104979">MGESAKEILYETRHHASRPYSSNYPPQPQQLNEGLRGRFLSLLSTRGVCQLKEKWSEYWHPRKLRKWISLFVSPRGERVAIAAWNQITILQKDDDYLEPCGIFTSSNLVPFTCGIWSEAHDVLGVADDADTLYFIKANGEEIARTTGRHLKLSSPVIGLIIRDESDVKKSCLWTFTVLTSDGSLHDIEISQDPSASISSAHTSNNGSTLRTQFPQTVFCLDYQSKTSLLAVVSSTVSISLTGSCSLSLWRRNRNLGLEPVFSSQIEGLYSKPRGYIGHLSSPKLLISPLGKFVATLDLRGCLFTFKLGEEQCSLSNFPCGERYKSQVTDDTSSKEWQSLNDVVDFTWWSDNILTIAKRSGTITMLDILSGVKLLENEPVYSMPILERVQQFPGHLFLLESTSSVHSYESPNKKAASDFHLEQVTTDNYNQLDFAKLHWSLISFSEKSILEMYDILVSDHKYQAALDFANHHGLDKDEVLKSQWLHSCQGIDEINMLLSKVKDQVFVLSECVERVAQTEDAVRALLAYGLRLTSQYRFSEAENDVCSQVWGFRLARLKLLQFRDRLETFLGINMGRFSVQEYSKFRIMPMNEVAVALAESGKIGALNLLFKRHPYSLTPFMLEVIAAIPETVPVQTYGQLLPGNSPPSSIALRVEDWVECENMVTFIDRLHENQENNIQIRTEPIVKRCIGFSWPSANDLCTWYKNRARDIDTFSGKLDNCLCLVDFACRKGICELQLFREDISYLHQLIYSDSGGNEMNFTMSLIAWEQLSDYQKFTIMLKGVQKENVIARLHDKAITFMRNRFQDTTSLAGDYLVDNYPTVDKRVGSYLVRWLTELALENKLDICLIVIEEGCREFQSNGFFRHEAEAVDCALQCIYLCSAPDRWSTMASILSKLPQLRGTLSLYGLNSWIVNGIYHLSVFLD</sequence>
<gene>
    <name evidence="2" type="ORF">ILEXP_LOCUS14384</name>
</gene>
<dbReference type="SUPFAM" id="SSF101908">
    <property type="entry name" value="Putative isomerase YbhE"/>
    <property type="match status" value="1"/>
</dbReference>
<name>A0ABC8RU45_9AQUA</name>